<dbReference type="Proteomes" id="UP000070257">
    <property type="component" value="Unassembled WGS sequence"/>
</dbReference>
<evidence type="ECO:0000313" key="7">
    <source>
        <dbReference type="Proteomes" id="UP000070257"/>
    </source>
</evidence>
<protein>
    <recommendedName>
        <fullName evidence="5">TFIIB-type domain-containing protein</fullName>
    </recommendedName>
</protein>
<dbReference type="Pfam" id="PF08271">
    <property type="entry name" value="Zn_Ribbon_TF"/>
    <property type="match status" value="1"/>
</dbReference>
<feature type="non-terminal residue" evidence="6">
    <location>
        <position position="66"/>
    </location>
</feature>
<proteinExistence type="predicted"/>
<name>A0A656YUV9_9EURY</name>
<evidence type="ECO:0000313" key="6">
    <source>
        <dbReference type="EMBL" id="KXA96509.1"/>
    </source>
</evidence>
<sequence>MTETYPPEKEKRKAEIECPSCGKDVTVRDYQQNEVICENCGRVLKEEIKDRGPEWTAFSQEGYEKK</sequence>
<dbReference type="EMBL" id="LHXT01000099">
    <property type="protein sequence ID" value="KXA96509.1"/>
    <property type="molecule type" value="Genomic_DNA"/>
</dbReference>
<evidence type="ECO:0000256" key="2">
    <source>
        <dbReference type="ARBA" id="ARBA00023015"/>
    </source>
</evidence>
<dbReference type="Gene3D" id="2.20.25.10">
    <property type="match status" value="1"/>
</dbReference>
<evidence type="ECO:0000256" key="1">
    <source>
        <dbReference type="ARBA" id="ARBA00022771"/>
    </source>
</evidence>
<dbReference type="AlphaFoldDB" id="A0A656YUV9"/>
<reference evidence="6 7" key="1">
    <citation type="journal article" date="2016" name="Sci. Rep.">
        <title>Metabolic traits of an uncultured archaeal lineage -MSBL1- from brine pools of the Red Sea.</title>
        <authorList>
            <person name="Mwirichia R."/>
            <person name="Alam I."/>
            <person name="Rashid M."/>
            <person name="Vinu M."/>
            <person name="Ba-Alawi W."/>
            <person name="Anthony Kamau A."/>
            <person name="Kamanda Ngugi D."/>
            <person name="Goker M."/>
            <person name="Klenk H.P."/>
            <person name="Bajic V."/>
            <person name="Stingl U."/>
        </authorList>
    </citation>
    <scope>NUCLEOTIDE SEQUENCE [LARGE SCALE GENOMIC DNA]</scope>
    <source>
        <strain evidence="6">SCGC-AAA259J03</strain>
    </source>
</reference>
<feature type="domain" description="TFIIB-type" evidence="5">
    <location>
        <begin position="10"/>
        <end position="45"/>
    </location>
</feature>
<organism evidence="6 7">
    <name type="scientific">candidate division MSBL1 archaeon SCGC-AAA259J03</name>
    <dbReference type="NCBI Taxonomy" id="1698269"/>
    <lineage>
        <taxon>Archaea</taxon>
        <taxon>Methanobacteriati</taxon>
        <taxon>Methanobacteriota</taxon>
        <taxon>candidate division MSBL1</taxon>
    </lineage>
</organism>
<keyword evidence="2" id="KW-0805">Transcription regulation</keyword>
<evidence type="ECO:0000259" key="5">
    <source>
        <dbReference type="PROSITE" id="PS51134"/>
    </source>
</evidence>
<dbReference type="InterPro" id="IPR000812">
    <property type="entry name" value="TFIIB"/>
</dbReference>
<dbReference type="GO" id="GO:0008270">
    <property type="term" value="F:zinc ion binding"/>
    <property type="evidence" value="ECO:0007669"/>
    <property type="project" value="UniProtKB-KW"/>
</dbReference>
<keyword evidence="1 4" id="KW-0863">Zinc-finger</keyword>
<dbReference type="PRINTS" id="PR00685">
    <property type="entry name" value="TIFACTORIIB"/>
</dbReference>
<gene>
    <name evidence="6" type="ORF">AKJ39_04520</name>
</gene>
<dbReference type="PROSITE" id="PS51134">
    <property type="entry name" value="ZF_TFIIB"/>
    <property type="match status" value="1"/>
</dbReference>
<dbReference type="GO" id="GO:0070897">
    <property type="term" value="P:transcription preinitiation complex assembly"/>
    <property type="evidence" value="ECO:0007669"/>
    <property type="project" value="InterPro"/>
</dbReference>
<comment type="caution">
    <text evidence="6">The sequence shown here is derived from an EMBL/GenBank/DDBJ whole genome shotgun (WGS) entry which is preliminary data.</text>
</comment>
<keyword evidence="1 4" id="KW-0862">Zinc</keyword>
<dbReference type="InterPro" id="IPR013137">
    <property type="entry name" value="Znf_TFIIB"/>
</dbReference>
<accession>A0A656YUV9</accession>
<evidence type="ECO:0000256" key="4">
    <source>
        <dbReference type="PROSITE-ProRule" id="PRU00469"/>
    </source>
</evidence>
<keyword evidence="1 4" id="KW-0479">Metal-binding</keyword>
<dbReference type="SUPFAM" id="SSF57783">
    <property type="entry name" value="Zinc beta-ribbon"/>
    <property type="match status" value="1"/>
</dbReference>
<evidence type="ECO:0000256" key="3">
    <source>
        <dbReference type="ARBA" id="ARBA00023163"/>
    </source>
</evidence>
<keyword evidence="7" id="KW-1185">Reference proteome</keyword>
<keyword evidence="3" id="KW-0804">Transcription</keyword>